<dbReference type="KEGG" id="hro:HELRODRAFT_107242"/>
<evidence type="ECO:0000256" key="13">
    <source>
        <dbReference type="ARBA" id="ARBA00023034"/>
    </source>
</evidence>
<dbReference type="InterPro" id="IPR037278">
    <property type="entry name" value="ARFGAP/RecO"/>
</dbReference>
<dbReference type="STRING" id="6412.T1EE90"/>
<dbReference type="GO" id="GO:0005096">
    <property type="term" value="F:GTPase activator activity"/>
    <property type="evidence" value="ECO:0000318"/>
    <property type="project" value="GO_Central"/>
</dbReference>
<comment type="subcellular location">
    <subcellularLocation>
        <location evidence="1">Cytoplasm</location>
    </subcellularLocation>
    <subcellularLocation>
        <location evidence="2">Golgi apparatus</location>
    </subcellularLocation>
</comment>
<dbReference type="GeneID" id="20194892"/>
<evidence type="ECO:0000256" key="11">
    <source>
        <dbReference type="ARBA" id="ARBA00022927"/>
    </source>
</evidence>
<evidence type="ECO:0000256" key="15">
    <source>
        <dbReference type="ARBA" id="ARBA00071258"/>
    </source>
</evidence>
<dbReference type="RefSeq" id="XP_009023176.1">
    <property type="nucleotide sequence ID" value="XM_009024928.1"/>
</dbReference>
<gene>
    <name evidence="22" type="primary">20194892</name>
    <name evidence="21" type="ORF">HELRODRAFT_107242</name>
</gene>
<evidence type="ECO:0000313" key="21">
    <source>
        <dbReference type="EMBL" id="ESN99316.1"/>
    </source>
</evidence>
<evidence type="ECO:0000256" key="3">
    <source>
        <dbReference type="ARBA" id="ARBA00022448"/>
    </source>
</evidence>
<dbReference type="GO" id="GO:0032012">
    <property type="term" value="P:regulation of ARF protein signal transduction"/>
    <property type="evidence" value="ECO:0000318"/>
    <property type="project" value="GO_Central"/>
</dbReference>
<evidence type="ECO:0000256" key="10">
    <source>
        <dbReference type="ARBA" id="ARBA00022892"/>
    </source>
</evidence>
<evidence type="ECO:0000256" key="16">
    <source>
        <dbReference type="ARBA" id="ARBA00077418"/>
    </source>
</evidence>
<keyword evidence="8 18" id="KW-0863">Zinc-finger</keyword>
<evidence type="ECO:0000256" key="4">
    <source>
        <dbReference type="ARBA" id="ARBA00022468"/>
    </source>
</evidence>
<evidence type="ECO:0000256" key="8">
    <source>
        <dbReference type="ARBA" id="ARBA00022771"/>
    </source>
</evidence>
<comment type="function">
    <text evidence="14">GTPase-activating protein (GAP) for the ADP ribosylation factor 1 (ARF1). Involved in membrane trafficking and /or vesicle transport. Promotes hydrolysis of the ARF1-bound GTP and thus, is required for the dissociation of coat proteins from Golgi-derived membranes and vesicles, a prerequisite for vesicle's fusion with target compartment. Probably regulates ARF1-mediated transport via its interaction with the KDELR proteins and TMED2. Overexpression induces the redistribution of the entire Golgi complex to the endoplasmic reticulum, as when ARF1 is deactivated. Its activity is stimulated by phosphoinosides and inhibited by phosphatidylcholine.</text>
</comment>
<dbReference type="OrthoDB" id="983479at2759"/>
<evidence type="ECO:0000256" key="14">
    <source>
        <dbReference type="ARBA" id="ARBA00058112"/>
    </source>
</evidence>
<evidence type="ECO:0000313" key="23">
    <source>
        <dbReference type="Proteomes" id="UP000015101"/>
    </source>
</evidence>
<keyword evidence="11" id="KW-0653">Protein transport</keyword>
<dbReference type="InterPro" id="IPR038508">
    <property type="entry name" value="ArfGAP_dom_sf"/>
</dbReference>
<dbReference type="Proteomes" id="UP000015101">
    <property type="component" value="Unassembled WGS sequence"/>
</dbReference>
<dbReference type="AlphaFoldDB" id="T1EE90"/>
<dbReference type="PROSITE" id="PS50115">
    <property type="entry name" value="ARFGAP"/>
    <property type="match status" value="1"/>
</dbReference>
<evidence type="ECO:0000256" key="18">
    <source>
        <dbReference type="PROSITE-ProRule" id="PRU00288"/>
    </source>
</evidence>
<keyword evidence="7" id="KW-0479">Metal-binding</keyword>
<evidence type="ECO:0000256" key="1">
    <source>
        <dbReference type="ARBA" id="ARBA00004496"/>
    </source>
</evidence>
<dbReference type="HOGENOM" id="CLU_044516_3_0_1"/>
<dbReference type="CTD" id="20194892"/>
<accession>T1EE90</accession>
<proteinExistence type="predicted"/>
<dbReference type="PANTHER" id="PTHR46395:SF1">
    <property type="entry name" value="ADP-RIBOSYLATION FACTOR GTPASE-ACTIVATING PROTEIN 1"/>
    <property type="match status" value="1"/>
</dbReference>
<keyword evidence="6" id="KW-0597">Phosphoprotein</keyword>
<dbReference type="CDD" id="cd08830">
    <property type="entry name" value="ArfGap_ArfGap1"/>
    <property type="match status" value="1"/>
</dbReference>
<dbReference type="PANTHER" id="PTHR46395">
    <property type="entry name" value="ADP-RIBOSYLATION FACTOR GTPASE-ACTIVATING PROTEIN 1"/>
    <property type="match status" value="1"/>
</dbReference>
<feature type="domain" description="Arf-GAP" evidence="20">
    <location>
        <begin position="7"/>
        <end position="124"/>
    </location>
</feature>
<keyword evidence="5" id="KW-0963">Cytoplasm</keyword>
<name>T1EE90_HELRO</name>
<dbReference type="Gene3D" id="1.10.220.150">
    <property type="entry name" value="Arf GTPase activating protein"/>
    <property type="match status" value="1"/>
</dbReference>
<dbReference type="GO" id="GO:0008270">
    <property type="term" value="F:zinc ion binding"/>
    <property type="evidence" value="ECO:0007669"/>
    <property type="project" value="UniProtKB-KW"/>
</dbReference>
<evidence type="ECO:0000256" key="9">
    <source>
        <dbReference type="ARBA" id="ARBA00022833"/>
    </source>
</evidence>
<keyword evidence="12" id="KW-0007">Acetylation</keyword>
<feature type="compositionally biased region" description="Polar residues" evidence="19">
    <location>
        <begin position="346"/>
        <end position="364"/>
    </location>
</feature>
<dbReference type="EMBL" id="AMQM01001196">
    <property type="status" value="NOT_ANNOTATED_CDS"/>
    <property type="molecule type" value="Genomic_DNA"/>
</dbReference>
<feature type="compositionally biased region" description="Polar residues" evidence="19">
    <location>
        <begin position="291"/>
        <end position="305"/>
    </location>
</feature>
<dbReference type="InterPro" id="IPR001164">
    <property type="entry name" value="ArfGAP_dom"/>
</dbReference>
<dbReference type="eggNOG" id="KOG0704">
    <property type="taxonomic scope" value="Eukaryota"/>
</dbReference>
<evidence type="ECO:0000256" key="19">
    <source>
        <dbReference type="SAM" id="MobiDB-lite"/>
    </source>
</evidence>
<keyword evidence="3" id="KW-0813">Transport</keyword>
<dbReference type="GO" id="GO:0016192">
    <property type="term" value="P:vesicle-mediated transport"/>
    <property type="evidence" value="ECO:0007669"/>
    <property type="project" value="UniProtKB-KW"/>
</dbReference>
<keyword evidence="23" id="KW-1185">Reference proteome</keyword>
<dbReference type="GO" id="GO:0015031">
    <property type="term" value="P:protein transport"/>
    <property type="evidence" value="ECO:0007669"/>
    <property type="project" value="UniProtKB-KW"/>
</dbReference>
<feature type="compositionally biased region" description="Acidic residues" evidence="19">
    <location>
        <begin position="367"/>
        <end position="380"/>
    </location>
</feature>
<keyword evidence="13" id="KW-0333">Golgi apparatus</keyword>
<evidence type="ECO:0000256" key="2">
    <source>
        <dbReference type="ARBA" id="ARBA00004555"/>
    </source>
</evidence>
<keyword evidence="10" id="KW-0931">ER-Golgi transport</keyword>
<dbReference type="OMA" id="TNDFTQD"/>
<dbReference type="SMART" id="SM00105">
    <property type="entry name" value="ArfGap"/>
    <property type="match status" value="1"/>
</dbReference>
<dbReference type="SUPFAM" id="SSF57863">
    <property type="entry name" value="ArfGap/RecO-like zinc finger"/>
    <property type="match status" value="1"/>
</dbReference>
<reference evidence="21 23" key="2">
    <citation type="journal article" date="2013" name="Nature">
        <title>Insights into bilaterian evolution from three spiralian genomes.</title>
        <authorList>
            <person name="Simakov O."/>
            <person name="Marletaz F."/>
            <person name="Cho S.J."/>
            <person name="Edsinger-Gonzales E."/>
            <person name="Havlak P."/>
            <person name="Hellsten U."/>
            <person name="Kuo D.H."/>
            <person name="Larsson T."/>
            <person name="Lv J."/>
            <person name="Arendt D."/>
            <person name="Savage R."/>
            <person name="Osoegawa K."/>
            <person name="de Jong P."/>
            <person name="Grimwood J."/>
            <person name="Chapman J.A."/>
            <person name="Shapiro H."/>
            <person name="Aerts A."/>
            <person name="Otillar R.P."/>
            <person name="Terry A.Y."/>
            <person name="Boore J.L."/>
            <person name="Grigoriev I.V."/>
            <person name="Lindberg D.R."/>
            <person name="Seaver E.C."/>
            <person name="Weisblat D.A."/>
            <person name="Putnam N.H."/>
            <person name="Rokhsar D.S."/>
        </authorList>
    </citation>
    <scope>NUCLEOTIDE SEQUENCE</scope>
</reference>
<keyword evidence="4" id="KW-0343">GTPase activation</keyword>
<evidence type="ECO:0000259" key="20">
    <source>
        <dbReference type="PROSITE" id="PS50115"/>
    </source>
</evidence>
<organism evidence="22 23">
    <name type="scientific">Helobdella robusta</name>
    <name type="common">Californian leech</name>
    <dbReference type="NCBI Taxonomy" id="6412"/>
    <lineage>
        <taxon>Eukaryota</taxon>
        <taxon>Metazoa</taxon>
        <taxon>Spiralia</taxon>
        <taxon>Lophotrochozoa</taxon>
        <taxon>Annelida</taxon>
        <taxon>Clitellata</taxon>
        <taxon>Hirudinea</taxon>
        <taxon>Rhynchobdellida</taxon>
        <taxon>Glossiphoniidae</taxon>
        <taxon>Helobdella</taxon>
    </lineage>
</organism>
<evidence type="ECO:0000256" key="12">
    <source>
        <dbReference type="ARBA" id="ARBA00022990"/>
    </source>
</evidence>
<reference evidence="22" key="3">
    <citation type="submission" date="2015-06" db="UniProtKB">
        <authorList>
            <consortium name="EnsemblMetazoa"/>
        </authorList>
    </citation>
    <scope>IDENTIFICATION</scope>
</reference>
<feature type="region of interest" description="Disordered" evidence="19">
    <location>
        <begin position="291"/>
        <end position="313"/>
    </location>
</feature>
<protein>
    <recommendedName>
        <fullName evidence="15">ADP-ribosylation factor GTPase-activating protein 1</fullName>
    </recommendedName>
    <alternativeName>
        <fullName evidence="17">ADP-ribosylation factor 1 GTPase-activating protein</fullName>
    </alternativeName>
    <alternativeName>
        <fullName evidence="16">ARF1-directed GTPase-activating protein</fullName>
    </alternativeName>
</protein>
<evidence type="ECO:0000256" key="17">
    <source>
        <dbReference type="ARBA" id="ARBA00081514"/>
    </source>
</evidence>
<evidence type="ECO:0000256" key="5">
    <source>
        <dbReference type="ARBA" id="ARBA00022490"/>
    </source>
</evidence>
<dbReference type="FunCoup" id="T1EE90">
    <property type="interactions" value="1932"/>
</dbReference>
<dbReference type="InParanoid" id="T1EE90"/>
<dbReference type="GO" id="GO:0030100">
    <property type="term" value="P:regulation of endocytosis"/>
    <property type="evidence" value="ECO:0000318"/>
    <property type="project" value="GO_Central"/>
</dbReference>
<dbReference type="FunFam" id="1.10.220.150:FF:000008">
    <property type="entry name" value="ADP-ribosylation factor GTPase activating protein 1"/>
    <property type="match status" value="1"/>
</dbReference>
<keyword evidence="9" id="KW-0862">Zinc</keyword>
<reference evidence="23" key="1">
    <citation type="submission" date="2012-12" db="EMBL/GenBank/DDBJ databases">
        <authorList>
            <person name="Hellsten U."/>
            <person name="Grimwood J."/>
            <person name="Chapman J.A."/>
            <person name="Shapiro H."/>
            <person name="Aerts A."/>
            <person name="Otillar R.P."/>
            <person name="Terry A.Y."/>
            <person name="Boore J.L."/>
            <person name="Simakov O."/>
            <person name="Marletaz F."/>
            <person name="Cho S.-J."/>
            <person name="Edsinger-Gonzales E."/>
            <person name="Havlak P."/>
            <person name="Kuo D.-H."/>
            <person name="Larsson T."/>
            <person name="Lv J."/>
            <person name="Arendt D."/>
            <person name="Savage R."/>
            <person name="Osoegawa K."/>
            <person name="de Jong P."/>
            <person name="Lindberg D.R."/>
            <person name="Seaver E.C."/>
            <person name="Weisblat D.A."/>
            <person name="Putnam N.H."/>
            <person name="Grigoriev I.V."/>
            <person name="Rokhsar D.S."/>
        </authorList>
    </citation>
    <scope>NUCLEOTIDE SEQUENCE</scope>
</reference>
<sequence>MASPRTRKVLKDLRTNDENNQCFECGTHSPQWVSVTYGIWICLECSGKHRGLGVHLSFVRSVTMDKWKDLELEKMKVGGNKKARKFFESQDDYHDCMTIQEKYNTKAAALYRDKISTEAAGQCWSMESSPARNYVPHQLSSKLSSSVSYPRFEGGDDRNAVKSSEYNMAAGGYQDAGSKMTNVHRGKYVGFGSTPMQTRKDSDYWSTLSEGWSSFTLGASKLASHASEKASTLAVSASQKTKEFGNLVNEKMKDKNLLNDVSQSVSGIANKIQVAGMKGFSTLFGDQQSGNNASLDKTQQQSANKSKYGATYDQGSYQSYGADDETNGWQVSDTWDDKWTSTADASNVSNKHLKKSSNCQQQQRTNDDDDGWGGFDDELNDVPSSSAARKVTTHPKSSKPPSDLIDFNELEVKNSKNKHPQNSGWDDDAWLSLND</sequence>
<evidence type="ECO:0000256" key="6">
    <source>
        <dbReference type="ARBA" id="ARBA00022553"/>
    </source>
</evidence>
<feature type="region of interest" description="Disordered" evidence="19">
    <location>
        <begin position="346"/>
        <end position="435"/>
    </location>
</feature>
<dbReference type="Pfam" id="PF01412">
    <property type="entry name" value="ArfGap"/>
    <property type="match status" value="1"/>
</dbReference>
<dbReference type="EnsemblMetazoa" id="HelroT107242">
    <property type="protein sequence ID" value="HelroP107242"/>
    <property type="gene ID" value="HelroG107242"/>
</dbReference>
<evidence type="ECO:0000313" key="22">
    <source>
        <dbReference type="EnsemblMetazoa" id="HelroP107242"/>
    </source>
</evidence>
<evidence type="ECO:0000256" key="7">
    <source>
        <dbReference type="ARBA" id="ARBA00022723"/>
    </source>
</evidence>
<dbReference type="GO" id="GO:0000139">
    <property type="term" value="C:Golgi membrane"/>
    <property type="evidence" value="ECO:0000318"/>
    <property type="project" value="GO_Central"/>
</dbReference>
<dbReference type="EMBL" id="KB097143">
    <property type="protein sequence ID" value="ESN99316.1"/>
    <property type="molecule type" value="Genomic_DNA"/>
</dbReference>
<dbReference type="PRINTS" id="PR00405">
    <property type="entry name" value="REVINTRACTNG"/>
</dbReference>